<gene>
    <name evidence="4" type="primary">LOC109612910</name>
</gene>
<proteinExistence type="predicted"/>
<dbReference type="Pfam" id="PF16064">
    <property type="entry name" value="DUF4806"/>
    <property type="match status" value="1"/>
</dbReference>
<evidence type="ECO:0000256" key="1">
    <source>
        <dbReference type="SAM" id="Coils"/>
    </source>
</evidence>
<dbReference type="GeneID" id="109612910"/>
<dbReference type="Proteomes" id="UP001652621">
    <property type="component" value="Unplaced"/>
</dbReference>
<keyword evidence="3" id="KW-1185">Reference proteome</keyword>
<protein>
    <submittedName>
        <fullName evidence="4">Uncharacterized protein LOC109612910</fullName>
    </submittedName>
</protein>
<feature type="domain" description="DUF4806" evidence="2">
    <location>
        <begin position="88"/>
        <end position="165"/>
    </location>
</feature>
<evidence type="ECO:0000313" key="3">
    <source>
        <dbReference type="Proteomes" id="UP001652621"/>
    </source>
</evidence>
<dbReference type="InterPro" id="IPR032071">
    <property type="entry name" value="DUF4806"/>
</dbReference>
<evidence type="ECO:0000313" key="4">
    <source>
        <dbReference type="RefSeq" id="XP_058988165.1"/>
    </source>
</evidence>
<feature type="coiled-coil region" evidence="1">
    <location>
        <begin position="30"/>
        <end position="57"/>
    </location>
</feature>
<reference evidence="4" key="1">
    <citation type="submission" date="2025-08" db="UniProtKB">
        <authorList>
            <consortium name="RefSeq"/>
        </authorList>
    </citation>
    <scope>IDENTIFICATION</scope>
    <source>
        <strain evidence="4">Aabys</strain>
        <tissue evidence="4">Whole body</tissue>
    </source>
</reference>
<organism evidence="3 4">
    <name type="scientific">Musca domestica</name>
    <name type="common">House fly</name>
    <dbReference type="NCBI Taxonomy" id="7370"/>
    <lineage>
        <taxon>Eukaryota</taxon>
        <taxon>Metazoa</taxon>
        <taxon>Ecdysozoa</taxon>
        <taxon>Arthropoda</taxon>
        <taxon>Hexapoda</taxon>
        <taxon>Insecta</taxon>
        <taxon>Pterygota</taxon>
        <taxon>Neoptera</taxon>
        <taxon>Endopterygota</taxon>
        <taxon>Diptera</taxon>
        <taxon>Brachycera</taxon>
        <taxon>Muscomorpha</taxon>
        <taxon>Muscoidea</taxon>
        <taxon>Muscidae</taxon>
        <taxon>Musca</taxon>
    </lineage>
</organism>
<keyword evidence="1" id="KW-0175">Coiled coil</keyword>
<dbReference type="RefSeq" id="XP_058988165.1">
    <property type="nucleotide sequence ID" value="XM_059132182.1"/>
</dbReference>
<evidence type="ECO:0000259" key="2">
    <source>
        <dbReference type="Pfam" id="PF16064"/>
    </source>
</evidence>
<name>A0ABM3VQU0_MUSDO</name>
<accession>A0ABM3VQU0</accession>
<sequence>MSSSPSPPKKIKRVTLTPYSENIPTSNTNLNDVLKAIESIKKDTESLQNQFNVLQGQIKFVAEALAENKVLLTKILKETYEEIPVIQKFPIKSEEQLIEIDKEINAENRNQYIKAMRSMLEPAGVHKNLKCILNDNVTMAYNVDGVQGKKSFKQLKNFYGVLLEAVSMAKTNNIGPADDQIRKAIQLQKRRIFKNMSVQRHADQK</sequence>